<feature type="compositionally biased region" description="Basic and acidic residues" evidence="1">
    <location>
        <begin position="292"/>
        <end position="322"/>
    </location>
</feature>
<feature type="domain" description="F-box" evidence="2">
    <location>
        <begin position="101"/>
        <end position="151"/>
    </location>
</feature>
<dbReference type="AlphaFoldDB" id="A0A9P3HHY4"/>
<evidence type="ECO:0000313" key="3">
    <source>
        <dbReference type="EMBL" id="GJJ76758.1"/>
    </source>
</evidence>
<keyword evidence="4" id="KW-1185">Reference proteome</keyword>
<dbReference type="EMBL" id="BQFW01000012">
    <property type="protein sequence ID" value="GJJ76758.1"/>
    <property type="molecule type" value="Genomic_DNA"/>
</dbReference>
<evidence type="ECO:0000313" key="4">
    <source>
        <dbReference type="Proteomes" id="UP000827284"/>
    </source>
</evidence>
<dbReference type="InterPro" id="IPR036047">
    <property type="entry name" value="F-box-like_dom_sf"/>
</dbReference>
<feature type="compositionally biased region" description="Low complexity" evidence="1">
    <location>
        <begin position="27"/>
        <end position="44"/>
    </location>
</feature>
<dbReference type="Proteomes" id="UP000827284">
    <property type="component" value="Unassembled WGS sequence"/>
</dbReference>
<evidence type="ECO:0000256" key="1">
    <source>
        <dbReference type="SAM" id="MobiDB-lite"/>
    </source>
</evidence>
<feature type="region of interest" description="Disordered" evidence="1">
    <location>
        <begin position="290"/>
        <end position="368"/>
    </location>
</feature>
<dbReference type="PROSITE" id="PS50181">
    <property type="entry name" value="FBOX"/>
    <property type="match status" value="1"/>
</dbReference>
<accession>A0A9P3HHY4</accession>
<feature type="compositionally biased region" description="Low complexity" evidence="1">
    <location>
        <begin position="183"/>
        <end position="197"/>
    </location>
</feature>
<feature type="region of interest" description="Disordered" evidence="1">
    <location>
        <begin position="181"/>
        <end position="205"/>
    </location>
</feature>
<gene>
    <name evidence="3" type="ORF">EMPS_09117</name>
</gene>
<reference evidence="3" key="2">
    <citation type="journal article" date="2022" name="Microbiol. Resour. Announc.">
        <title>Whole-Genome Sequence of Entomortierella parvispora E1425, a Mucoromycotan Fungus Associated with Burkholderiaceae-Related Endosymbiotic Bacteria.</title>
        <authorList>
            <person name="Herlambang A."/>
            <person name="Guo Y."/>
            <person name="Takashima Y."/>
            <person name="Narisawa K."/>
            <person name="Ohta H."/>
            <person name="Nishizawa T."/>
        </authorList>
    </citation>
    <scope>NUCLEOTIDE SEQUENCE</scope>
    <source>
        <strain evidence="3">E1425</strain>
    </source>
</reference>
<feature type="region of interest" description="Disordered" evidence="1">
    <location>
        <begin position="1"/>
        <end position="87"/>
    </location>
</feature>
<feature type="compositionally biased region" description="Acidic residues" evidence="1">
    <location>
        <begin position="56"/>
        <end position="80"/>
    </location>
</feature>
<feature type="compositionally biased region" description="Polar residues" evidence="1">
    <location>
        <begin position="340"/>
        <end position="351"/>
    </location>
</feature>
<comment type="caution">
    <text evidence="3">The sequence shown here is derived from an EMBL/GenBank/DDBJ whole genome shotgun (WGS) entry which is preliminary data.</text>
</comment>
<name>A0A9P3HHY4_9FUNG</name>
<dbReference type="OrthoDB" id="2374741at2759"/>
<evidence type="ECO:0000259" key="2">
    <source>
        <dbReference type="PROSITE" id="PS50181"/>
    </source>
</evidence>
<sequence>MPSPTGPTTAGIGTHAPSSTPALDNGTHASSTHPHHSSPLTTATVRLASDAQPADSDSELESEFDFSDDSSELLESDTEEATAGGSEVVLVETPRKKKKKRDYFSILPATVLQAILARLPPFQMLVISELSRTFYNFVVLGQEMNEVWFKLVKTEEAEIKKRLEWYKLKKLEQEHRSVQMMRSFSNSSTSSNMSSSSYGGYGDENGTPISKQAKRLLVKKQEASGKTLSSGTTVKVMKRADRKKNWCKIYVDTILRGNGEDPLESLSQVGPASKKPEKFQTITLNEPLPQEHISDFRAEDKAEAERKDTREARTQAKIEKRMYYKMIRSKPKGKKAGQMDSASAKLNNTVPWRQPEWSADQQDGAEFY</sequence>
<reference evidence="3" key="1">
    <citation type="submission" date="2021-11" db="EMBL/GenBank/DDBJ databases">
        <authorList>
            <person name="Herlambang A."/>
            <person name="Guo Y."/>
            <person name="Takashima Y."/>
            <person name="Nishizawa T."/>
        </authorList>
    </citation>
    <scope>NUCLEOTIDE SEQUENCE</scope>
    <source>
        <strain evidence="3">E1425</strain>
    </source>
</reference>
<organism evidence="3 4">
    <name type="scientific">Entomortierella parvispora</name>
    <dbReference type="NCBI Taxonomy" id="205924"/>
    <lineage>
        <taxon>Eukaryota</taxon>
        <taxon>Fungi</taxon>
        <taxon>Fungi incertae sedis</taxon>
        <taxon>Mucoromycota</taxon>
        <taxon>Mortierellomycotina</taxon>
        <taxon>Mortierellomycetes</taxon>
        <taxon>Mortierellales</taxon>
        <taxon>Mortierellaceae</taxon>
        <taxon>Entomortierella</taxon>
    </lineage>
</organism>
<dbReference type="InterPro" id="IPR001810">
    <property type="entry name" value="F-box_dom"/>
</dbReference>
<dbReference type="Gene3D" id="1.20.1280.50">
    <property type="match status" value="1"/>
</dbReference>
<dbReference type="SUPFAM" id="SSF81383">
    <property type="entry name" value="F-box domain"/>
    <property type="match status" value="1"/>
</dbReference>
<proteinExistence type="predicted"/>
<protein>
    <recommendedName>
        <fullName evidence="2">F-box domain-containing protein</fullName>
    </recommendedName>
</protein>